<dbReference type="Gramene" id="KRH71833">
    <property type="protein sequence ID" value="KRH71833"/>
    <property type="gene ID" value="GLYMA_02G171500"/>
</dbReference>
<reference evidence="2" key="2">
    <citation type="submission" date="2018-02" db="UniProtKB">
        <authorList>
            <consortium name="EnsemblPlants"/>
        </authorList>
    </citation>
    <scope>IDENTIFICATION</scope>
    <source>
        <strain evidence="2">Williams 82</strain>
    </source>
</reference>
<organism evidence="1">
    <name type="scientific">Glycine max</name>
    <name type="common">Soybean</name>
    <name type="synonym">Glycine hispida</name>
    <dbReference type="NCBI Taxonomy" id="3847"/>
    <lineage>
        <taxon>Eukaryota</taxon>
        <taxon>Viridiplantae</taxon>
        <taxon>Streptophyta</taxon>
        <taxon>Embryophyta</taxon>
        <taxon>Tracheophyta</taxon>
        <taxon>Spermatophyta</taxon>
        <taxon>Magnoliopsida</taxon>
        <taxon>eudicotyledons</taxon>
        <taxon>Gunneridae</taxon>
        <taxon>Pentapetalae</taxon>
        <taxon>rosids</taxon>
        <taxon>fabids</taxon>
        <taxon>Fabales</taxon>
        <taxon>Fabaceae</taxon>
        <taxon>Papilionoideae</taxon>
        <taxon>50 kb inversion clade</taxon>
        <taxon>NPAAA clade</taxon>
        <taxon>indigoferoid/millettioid clade</taxon>
        <taxon>Phaseoleae</taxon>
        <taxon>Glycine</taxon>
        <taxon>Glycine subgen. Soja</taxon>
    </lineage>
</organism>
<reference evidence="1" key="3">
    <citation type="submission" date="2018-07" db="EMBL/GenBank/DDBJ databases">
        <title>WGS assembly of Glycine max.</title>
        <authorList>
            <person name="Schmutz J."/>
            <person name="Cannon S."/>
            <person name="Schlueter J."/>
            <person name="Ma J."/>
            <person name="Mitros T."/>
            <person name="Nelson W."/>
            <person name="Hyten D."/>
            <person name="Song Q."/>
            <person name="Thelen J."/>
            <person name="Cheng J."/>
            <person name="Xu D."/>
            <person name="Hellsten U."/>
            <person name="May G."/>
            <person name="Yu Y."/>
            <person name="Sakurai T."/>
            <person name="Umezawa T."/>
            <person name="Bhattacharyya M."/>
            <person name="Sandhu D."/>
            <person name="Valliyodan B."/>
            <person name="Lindquist E."/>
            <person name="Peto M."/>
            <person name="Grant D."/>
            <person name="Shu S."/>
            <person name="Goodstein D."/>
            <person name="Barry K."/>
            <person name="Futrell-Griggs M."/>
            <person name="Abernathy B."/>
            <person name="Du J."/>
            <person name="Tian Z."/>
            <person name="Zhu L."/>
            <person name="Gill N."/>
            <person name="Joshi T."/>
            <person name="Libault M."/>
            <person name="Sethuraman A."/>
            <person name="Zhang X."/>
            <person name="Shinozaki K."/>
            <person name="Nguyen H."/>
            <person name="Wing R."/>
            <person name="Cregan P."/>
            <person name="Specht J."/>
            <person name="Grimwood J."/>
            <person name="Rokhsar D."/>
            <person name="Stacey G."/>
            <person name="Shoemaker R."/>
            <person name="Jackson S."/>
        </authorList>
    </citation>
    <scope>NUCLEOTIDE SEQUENCE</scope>
    <source>
        <tissue evidence="1">Callus</tissue>
    </source>
</reference>
<keyword evidence="3" id="KW-1185">Reference proteome</keyword>
<dbReference type="EMBL" id="CM000835">
    <property type="protein sequence ID" value="KRH71833.1"/>
    <property type="molecule type" value="Genomic_DNA"/>
</dbReference>
<reference evidence="1 2" key="1">
    <citation type="journal article" date="2010" name="Nature">
        <title>Genome sequence of the palaeopolyploid soybean.</title>
        <authorList>
            <person name="Schmutz J."/>
            <person name="Cannon S.B."/>
            <person name="Schlueter J."/>
            <person name="Ma J."/>
            <person name="Mitros T."/>
            <person name="Nelson W."/>
            <person name="Hyten D.L."/>
            <person name="Song Q."/>
            <person name="Thelen J.J."/>
            <person name="Cheng J."/>
            <person name="Xu D."/>
            <person name="Hellsten U."/>
            <person name="May G.D."/>
            <person name="Yu Y."/>
            <person name="Sakurai T."/>
            <person name="Umezawa T."/>
            <person name="Bhattacharyya M.K."/>
            <person name="Sandhu D."/>
            <person name="Valliyodan B."/>
            <person name="Lindquist E."/>
            <person name="Peto M."/>
            <person name="Grant D."/>
            <person name="Shu S."/>
            <person name="Goodstein D."/>
            <person name="Barry K."/>
            <person name="Futrell-Griggs M."/>
            <person name="Abernathy B."/>
            <person name="Du J."/>
            <person name="Tian Z."/>
            <person name="Zhu L."/>
            <person name="Gill N."/>
            <person name="Joshi T."/>
            <person name="Libault M."/>
            <person name="Sethuraman A."/>
            <person name="Zhang X.-C."/>
            <person name="Shinozaki K."/>
            <person name="Nguyen H.T."/>
            <person name="Wing R.A."/>
            <person name="Cregan P."/>
            <person name="Specht J."/>
            <person name="Grimwood J."/>
            <person name="Rokhsar D."/>
            <person name="Stacey G."/>
            <person name="Shoemaker R.C."/>
            <person name="Jackson S.A."/>
        </authorList>
    </citation>
    <scope>NUCLEOTIDE SEQUENCE</scope>
    <source>
        <strain evidence="2">cv. Williams 82</strain>
        <tissue evidence="1">Callus</tissue>
    </source>
</reference>
<dbReference type="STRING" id="3847.A0A0R0L3Q3"/>
<gene>
    <name evidence="1" type="ORF">GLYMA_02G171500</name>
</gene>
<evidence type="ECO:0000313" key="3">
    <source>
        <dbReference type="Proteomes" id="UP000008827"/>
    </source>
</evidence>
<dbReference type="EnsemblPlants" id="KRH71833">
    <property type="protein sequence ID" value="KRH71833"/>
    <property type="gene ID" value="GLYMA_02G171500"/>
</dbReference>
<evidence type="ECO:0000313" key="2">
    <source>
        <dbReference type="EnsemblPlants" id="KRH71833"/>
    </source>
</evidence>
<dbReference type="AlphaFoldDB" id="A0A0R0L3Q3"/>
<proteinExistence type="predicted"/>
<dbReference type="Proteomes" id="UP000008827">
    <property type="component" value="Chromosome 2"/>
</dbReference>
<dbReference type="InParanoid" id="A0A0R0L3Q3"/>
<evidence type="ECO:0000313" key="1">
    <source>
        <dbReference type="EMBL" id="KRH71833.1"/>
    </source>
</evidence>
<sequence>MERNQDLLRYAFDTKNEIQNRTFVIRPIHPNDVDKIISVEISDSENELELFKIVSSFMIHGPCGVQNFKSPCMQNGKCAKYFPKKKIVDTTTIDADRYPMYRRDNVVDEIKMYYDGGYLSAREVIWRIYTFDINHREPVVERHSFHFPNEQVVVFSDNVPTQDVLDKPHIHNMKFSADGCQQKISKSKIFD</sequence>
<name>A0A0R0L3Q3_SOYBN</name>
<accession>A0A0R0L3Q3</accession>
<protein>
    <submittedName>
        <fullName evidence="1 2">Uncharacterized protein</fullName>
    </submittedName>
</protein>